<feature type="region of interest" description="Disordered" evidence="1">
    <location>
        <begin position="35"/>
        <end position="61"/>
    </location>
</feature>
<dbReference type="Proteomes" id="UP000239204">
    <property type="component" value="Unassembled WGS sequence"/>
</dbReference>
<protein>
    <submittedName>
        <fullName evidence="2">Uncharacterized protein</fullName>
    </submittedName>
</protein>
<feature type="compositionally biased region" description="Low complexity" evidence="1">
    <location>
        <begin position="42"/>
        <end position="52"/>
    </location>
</feature>
<gene>
    <name evidence="2" type="ORF">XarjCFBP7645_02820</name>
</gene>
<evidence type="ECO:0000313" key="3">
    <source>
        <dbReference type="Proteomes" id="UP000239204"/>
    </source>
</evidence>
<evidence type="ECO:0000256" key="1">
    <source>
        <dbReference type="SAM" id="MobiDB-lite"/>
    </source>
</evidence>
<evidence type="ECO:0000313" key="2">
    <source>
        <dbReference type="EMBL" id="PPU09260.1"/>
    </source>
</evidence>
<proteinExistence type="predicted"/>
<organism evidence="2 3">
    <name type="scientific">Xanthomonas arboricola</name>
    <dbReference type="NCBI Taxonomy" id="56448"/>
    <lineage>
        <taxon>Bacteria</taxon>
        <taxon>Pseudomonadati</taxon>
        <taxon>Pseudomonadota</taxon>
        <taxon>Gammaproteobacteria</taxon>
        <taxon>Lysobacterales</taxon>
        <taxon>Lysobacteraceae</taxon>
        <taxon>Xanthomonas</taxon>
    </lineage>
</organism>
<reference evidence="2 3" key="1">
    <citation type="submission" date="2016-08" db="EMBL/GenBank/DDBJ databases">
        <title>Evolution of the type three secretion system and type three effector repertoires in Xanthomonas.</title>
        <authorList>
            <person name="Merda D."/>
            <person name="Briand M."/>
            <person name="Bosis E."/>
            <person name="Rousseau C."/>
            <person name="Portier P."/>
            <person name="Jacques M.-A."/>
            <person name="Fischer-Le Saux M."/>
        </authorList>
    </citation>
    <scope>NUCLEOTIDE SEQUENCE [LARGE SCALE GENOMIC DNA]</scope>
    <source>
        <strain evidence="2 3">CFBP 7645</strain>
    </source>
</reference>
<comment type="caution">
    <text evidence="2">The sequence shown here is derived from an EMBL/GenBank/DDBJ whole genome shotgun (WGS) entry which is preliminary data.</text>
</comment>
<dbReference type="EMBL" id="MIGY01000001">
    <property type="protein sequence ID" value="PPU09260.1"/>
    <property type="molecule type" value="Genomic_DNA"/>
</dbReference>
<dbReference type="AlphaFoldDB" id="A0A2S7AH95"/>
<accession>A0A2S7AH95</accession>
<name>A0A2S7AH95_9XANT</name>
<sequence>MLRPALIAAFACGCIANKIQQRGAGCAQRARQRQASAIDATPQRGRLPLRAARPPRRQRND</sequence>